<comment type="caution">
    <text evidence="1">The sequence shown here is derived from an EMBL/GenBank/DDBJ whole genome shotgun (WGS) entry which is preliminary data.</text>
</comment>
<name>A0ACC6PPN5_9ACTN</name>
<organism evidence="1 2">
    <name type="scientific">Streptomyces achmelvichensis</name>
    <dbReference type="NCBI Taxonomy" id="3134111"/>
    <lineage>
        <taxon>Bacteria</taxon>
        <taxon>Bacillati</taxon>
        <taxon>Actinomycetota</taxon>
        <taxon>Actinomycetes</taxon>
        <taxon>Kitasatosporales</taxon>
        <taxon>Streptomycetaceae</taxon>
        <taxon>Streptomyces</taxon>
    </lineage>
</organism>
<protein>
    <submittedName>
        <fullName evidence="1">Uncharacterized protein</fullName>
    </submittedName>
</protein>
<dbReference type="Proteomes" id="UP001377168">
    <property type="component" value="Unassembled WGS sequence"/>
</dbReference>
<evidence type="ECO:0000313" key="2">
    <source>
        <dbReference type="Proteomes" id="UP001377168"/>
    </source>
</evidence>
<dbReference type="EMBL" id="JBBKAJ010000022">
    <property type="protein sequence ID" value="MEJ8633364.1"/>
    <property type="molecule type" value="Genomic_DNA"/>
</dbReference>
<reference evidence="1" key="1">
    <citation type="submission" date="2024-03" db="EMBL/GenBank/DDBJ databases">
        <title>Novel Streptomyces species of biotechnological and ecological value are a feature of Machair soil.</title>
        <authorList>
            <person name="Prole J.R."/>
            <person name="Goodfellow M."/>
            <person name="Allenby N."/>
            <person name="Ward A.C."/>
        </authorList>
    </citation>
    <scope>NUCLEOTIDE SEQUENCE</scope>
    <source>
        <strain evidence="1">MS2.AVA.5</strain>
    </source>
</reference>
<proteinExistence type="predicted"/>
<sequence>MTAVALLVAVALTGCGGGGATQDENRGRSEASRSASPSPAEAGESHEVILAVEGLGKVPVTYRAHTSGSAEQTLPWRKTETVRLSAAEQKAGYPVSIVPGAIKSVDGTQKPAPCFITVDGKAVADNDGGQALKGCSFTIR</sequence>
<accession>A0ACC6PPN5</accession>
<keyword evidence="2" id="KW-1185">Reference proteome</keyword>
<gene>
    <name evidence="1" type="ORF">WKI67_08140</name>
</gene>
<evidence type="ECO:0000313" key="1">
    <source>
        <dbReference type="EMBL" id="MEJ8633364.1"/>
    </source>
</evidence>